<comment type="caution">
    <text evidence="2">The sequence shown here is derived from an EMBL/GenBank/DDBJ whole genome shotgun (WGS) entry which is preliminary data.</text>
</comment>
<protein>
    <recommendedName>
        <fullName evidence="1">Transposase Tc5 C-terminal domain-containing protein</fullName>
    </recommendedName>
</protein>
<organism evidence="2 3">
    <name type="scientific">Pristionchus entomophagus</name>
    <dbReference type="NCBI Taxonomy" id="358040"/>
    <lineage>
        <taxon>Eukaryota</taxon>
        <taxon>Metazoa</taxon>
        <taxon>Ecdysozoa</taxon>
        <taxon>Nematoda</taxon>
        <taxon>Chromadorea</taxon>
        <taxon>Rhabditida</taxon>
        <taxon>Rhabditina</taxon>
        <taxon>Diplogasteromorpha</taxon>
        <taxon>Diplogasteroidea</taxon>
        <taxon>Neodiplogasteridae</taxon>
        <taxon>Pristionchus</taxon>
    </lineage>
</organism>
<proteinExistence type="predicted"/>
<gene>
    <name evidence="2" type="ORF">PENTCL1PPCAC_12602</name>
</gene>
<dbReference type="AlphaFoldDB" id="A0AAV5T631"/>
<dbReference type="Proteomes" id="UP001432027">
    <property type="component" value="Unassembled WGS sequence"/>
</dbReference>
<dbReference type="EMBL" id="BTSX01000003">
    <property type="protein sequence ID" value="GMS90427.1"/>
    <property type="molecule type" value="Genomic_DNA"/>
</dbReference>
<evidence type="ECO:0000313" key="3">
    <source>
        <dbReference type="Proteomes" id="UP001432027"/>
    </source>
</evidence>
<dbReference type="InterPro" id="IPR007350">
    <property type="entry name" value="Transposase_Tc5_C"/>
</dbReference>
<dbReference type="Pfam" id="PF04236">
    <property type="entry name" value="Transp_Tc5_C"/>
    <property type="match status" value="1"/>
</dbReference>
<evidence type="ECO:0000313" key="2">
    <source>
        <dbReference type="EMBL" id="GMS90427.1"/>
    </source>
</evidence>
<name>A0AAV5T631_9BILA</name>
<evidence type="ECO:0000259" key="1">
    <source>
        <dbReference type="Pfam" id="PF04236"/>
    </source>
</evidence>
<feature type="domain" description="Transposase Tc5 C-terminal" evidence="1">
    <location>
        <begin position="241"/>
        <end position="299"/>
    </location>
</feature>
<reference evidence="2" key="1">
    <citation type="submission" date="2023-10" db="EMBL/GenBank/DDBJ databases">
        <title>Genome assembly of Pristionchus species.</title>
        <authorList>
            <person name="Yoshida K."/>
            <person name="Sommer R.J."/>
        </authorList>
    </citation>
    <scope>NUCLEOTIDE SEQUENCE</scope>
    <source>
        <strain evidence="2">RS0144</strain>
    </source>
</reference>
<accession>A0AAV5T631</accession>
<feature type="non-terminal residue" evidence="2">
    <location>
        <position position="299"/>
    </location>
</feature>
<keyword evidence="3" id="KW-1185">Reference proteome</keyword>
<sequence>MVRNMEEAKEKIRDLIKKFVHVVKANPGSVVVNADQMGMQKETHSTRTIARQGSRKVEMKAQSTNAMSHSLTVLPVVYFDGRQHPKMYVHLGEPSGTLPKKGCYQNPNMVVGVSKSHMMGTDAAIKFFKEVLFIPPMPKKMLLLLDSWPLFRNHSLIQSLVPSGHTVIILNIPPGGTCLAQPPDLEYNQQFKAIVRRVDDLVLMHDIKYDIKNRDNRLRLMSQIYWIFGAPIFKEYLKYGWYRGGYTDQHPDKFDTPPQFIFGSASDGDCACSKSGCVVCPYCCKAHCFGCFFVDSHRC</sequence>